<dbReference type="Proteomes" id="UP000267606">
    <property type="component" value="Unassembled WGS sequence"/>
</dbReference>
<dbReference type="AlphaFoldDB" id="A0A183HRV9"/>
<gene>
    <name evidence="1" type="ORF">OFLC_LOCUS10221</name>
</gene>
<sequence length="103" mass="11879">FELNFQLNLHFIAVKLCTQKAQQDLRHEEDIDAFSMTGDTGRLSPAILADDDTTEVRHGQNEELGKSDSWNIETIIDWKRVVEMYYQMNGNVDTEDVNVEMLS</sequence>
<evidence type="ECO:0000313" key="1">
    <source>
        <dbReference type="EMBL" id="VDO66757.1"/>
    </source>
</evidence>
<reference evidence="1 2" key="2">
    <citation type="submission" date="2018-11" db="EMBL/GenBank/DDBJ databases">
        <authorList>
            <consortium name="Pathogen Informatics"/>
        </authorList>
    </citation>
    <scope>NUCLEOTIDE SEQUENCE [LARGE SCALE GENOMIC DNA]</scope>
</reference>
<proteinExistence type="predicted"/>
<accession>A0A183HRV9</accession>
<protein>
    <submittedName>
        <fullName evidence="3">GYF domain-containing protein</fullName>
    </submittedName>
</protein>
<evidence type="ECO:0000313" key="3">
    <source>
        <dbReference type="WBParaSite" id="OFLC_0001022001-mRNA-1"/>
    </source>
</evidence>
<dbReference type="WBParaSite" id="OFLC_0001022001-mRNA-1">
    <property type="protein sequence ID" value="OFLC_0001022001-mRNA-1"/>
    <property type="gene ID" value="OFLC_0001022001"/>
</dbReference>
<evidence type="ECO:0000313" key="2">
    <source>
        <dbReference type="Proteomes" id="UP000267606"/>
    </source>
</evidence>
<reference evidence="3" key="1">
    <citation type="submission" date="2016-06" db="UniProtKB">
        <authorList>
            <consortium name="WormBaseParasite"/>
        </authorList>
    </citation>
    <scope>IDENTIFICATION</scope>
</reference>
<dbReference type="EMBL" id="UZAJ01013377">
    <property type="protein sequence ID" value="VDO66757.1"/>
    <property type="molecule type" value="Genomic_DNA"/>
</dbReference>
<dbReference type="STRING" id="387005.A0A183HRV9"/>
<name>A0A183HRV9_9BILA</name>
<organism evidence="3">
    <name type="scientific">Onchocerca flexuosa</name>
    <dbReference type="NCBI Taxonomy" id="387005"/>
    <lineage>
        <taxon>Eukaryota</taxon>
        <taxon>Metazoa</taxon>
        <taxon>Ecdysozoa</taxon>
        <taxon>Nematoda</taxon>
        <taxon>Chromadorea</taxon>
        <taxon>Rhabditida</taxon>
        <taxon>Spirurina</taxon>
        <taxon>Spiruromorpha</taxon>
        <taxon>Filarioidea</taxon>
        <taxon>Onchocercidae</taxon>
        <taxon>Onchocerca</taxon>
    </lineage>
</organism>
<keyword evidence="2" id="KW-1185">Reference proteome</keyword>